<dbReference type="InterPro" id="IPR000700">
    <property type="entry name" value="PAS-assoc_C"/>
</dbReference>
<proteinExistence type="predicted"/>
<feature type="domain" description="PAC" evidence="12">
    <location>
        <begin position="599"/>
        <end position="652"/>
    </location>
</feature>
<dbReference type="InterPro" id="IPR003594">
    <property type="entry name" value="HATPase_dom"/>
</dbReference>
<dbReference type="PROSITE" id="PS50112">
    <property type="entry name" value="PAS"/>
    <property type="match status" value="1"/>
</dbReference>
<accession>C1A4T2</accession>
<keyword evidence="6 13" id="KW-0418">Kinase</keyword>
<dbReference type="SUPFAM" id="SSF55785">
    <property type="entry name" value="PYP-like sensor domain (PAS domain)"/>
    <property type="match status" value="1"/>
</dbReference>
<dbReference type="Pfam" id="PF00512">
    <property type="entry name" value="HisKA"/>
    <property type="match status" value="1"/>
</dbReference>
<dbReference type="CDD" id="cd00082">
    <property type="entry name" value="HisKA"/>
    <property type="match status" value="1"/>
</dbReference>
<dbReference type="Pfam" id="PF13426">
    <property type="entry name" value="PAS_9"/>
    <property type="match status" value="1"/>
</dbReference>
<evidence type="ECO:0000313" key="13">
    <source>
        <dbReference type="EMBL" id="BAH37242.1"/>
    </source>
</evidence>
<evidence type="ECO:0000256" key="2">
    <source>
        <dbReference type="ARBA" id="ARBA00012438"/>
    </source>
</evidence>
<dbReference type="InterPro" id="IPR003018">
    <property type="entry name" value="GAF"/>
</dbReference>
<dbReference type="InterPro" id="IPR036890">
    <property type="entry name" value="HATPase_C_sf"/>
</dbReference>
<reference evidence="14" key="1">
    <citation type="submission" date="2006-03" db="EMBL/GenBank/DDBJ databases">
        <title>Complete genome sequence of Gemmatimonas aurantiaca T-27 that represents a novel phylum Gemmatimonadetes.</title>
        <authorList>
            <person name="Takasaki K."/>
            <person name="Ichikawa N."/>
            <person name="Miura H."/>
            <person name="Matsushita S."/>
            <person name="Watanabe Y."/>
            <person name="Oguchi A."/>
            <person name="Ankai A."/>
            <person name="Yashiro I."/>
            <person name="Takahashi M."/>
            <person name="Terui Y."/>
            <person name="Fukui S."/>
            <person name="Yokoyama H."/>
            <person name="Tanikawa S."/>
            <person name="Hanada S."/>
            <person name="Kamagata Y."/>
            <person name="Fujita N."/>
        </authorList>
    </citation>
    <scope>NUCLEOTIDE SEQUENCE [LARGE SCALE GENOMIC DNA]</scope>
    <source>
        <strain evidence="14">T-27 / DSM 14586 / JCM 11422 / NBRC 100505</strain>
    </source>
</reference>
<dbReference type="PROSITE" id="PS50113">
    <property type="entry name" value="PAC"/>
    <property type="match status" value="1"/>
</dbReference>
<keyword evidence="7" id="KW-0067">ATP-binding</keyword>
<dbReference type="EMBL" id="AP009153">
    <property type="protein sequence ID" value="BAH37242.1"/>
    <property type="molecule type" value="Genomic_DNA"/>
</dbReference>
<comment type="catalytic activity">
    <reaction evidence="1">
        <text>ATP + protein L-histidine = ADP + protein N-phospho-L-histidine.</text>
        <dbReference type="EC" id="2.7.13.3"/>
    </reaction>
</comment>
<keyword evidence="4" id="KW-0808">Transferase</keyword>
<organism evidence="13 14">
    <name type="scientific">Gemmatimonas aurantiaca (strain DSM 14586 / JCM 11422 / NBRC 100505 / T-27)</name>
    <dbReference type="NCBI Taxonomy" id="379066"/>
    <lineage>
        <taxon>Bacteria</taxon>
        <taxon>Pseudomonadati</taxon>
        <taxon>Gemmatimonadota</taxon>
        <taxon>Gemmatimonadia</taxon>
        <taxon>Gemmatimonadales</taxon>
        <taxon>Gemmatimonadaceae</taxon>
        <taxon>Gemmatimonas</taxon>
    </lineage>
</organism>
<dbReference type="SUPFAM" id="SSF47384">
    <property type="entry name" value="Homodimeric domain of signal transducing histidine kinase"/>
    <property type="match status" value="1"/>
</dbReference>
<dbReference type="EC" id="2.7.13.3" evidence="2"/>
<gene>
    <name evidence="13" type="ordered locus">GAU_0200</name>
</gene>
<dbReference type="SUPFAM" id="SSF55781">
    <property type="entry name" value="GAF domain-like"/>
    <property type="match status" value="3"/>
</dbReference>
<dbReference type="InterPro" id="IPR004358">
    <property type="entry name" value="Sig_transdc_His_kin-like_C"/>
</dbReference>
<dbReference type="eggNOG" id="COG4191">
    <property type="taxonomic scope" value="Bacteria"/>
</dbReference>
<dbReference type="Gene3D" id="1.10.287.130">
    <property type="match status" value="1"/>
</dbReference>
<keyword evidence="3" id="KW-0597">Phosphoprotein</keyword>
<dbReference type="SMART" id="SM00388">
    <property type="entry name" value="HisKA"/>
    <property type="match status" value="1"/>
</dbReference>
<evidence type="ECO:0000256" key="6">
    <source>
        <dbReference type="ARBA" id="ARBA00022777"/>
    </source>
</evidence>
<dbReference type="AlphaFoldDB" id="C1A4T2"/>
<dbReference type="InterPro" id="IPR003661">
    <property type="entry name" value="HisK_dim/P_dom"/>
</dbReference>
<dbReference type="Gene3D" id="3.30.450.20">
    <property type="entry name" value="PAS domain"/>
    <property type="match status" value="1"/>
</dbReference>
<sequence>MMRPEDVPPAAHLGVLLARVAEAFAGATSRASLHAALERIVVTDLQADGFALYGVDVGAQRGHLEHQWGVVLTSPSRIGSNFWDSFLGDAVRELTPRFIEDVEAFAREGRPLARHLLENNVHSAALLPLIIEGRVQGMLTLRYLDRRTFDAPTQSILSGIATQCALALRNADVRDELERRAERLTALARAQQRLTQLSREDSLPGGIAEAVQLVVPAARCEVFIRRLDSLERVVCLEHGHMTSADFAPLADVALVEATARAGVARLASHLQDGVEVAVGTTELCAPVRDGNRTAGVIRLLAPRHQAFDSHDFELIAILARHAGTAVETARLFSLQDLQRQRAEGAAEVARVALHARQLDEGASELLHVLDRFVPSIGKAIGVARARDGMIEYVAASGTLDGLRGHRPASLLALHELSPNGHAVECTDLAPLAPVSLQAGLADEWAFVLPLIARDRTLGVLIASAHRTGPLSRHHRITLERLSASLALAIDALLLDEEERLARDREQLLATALTTINHPIFILDRVGVRYANPAAAREYGWSQNELMDMRFEELVVSEGARGAPDDDPTIARDTNGASESPPAAGAHPTPPNPTVIEQRPRASHDVHRRRDGSEFPAAVAISPLTSQDGGLLGRVLSVRNVSQERQLEEQMRHTEKMVAVGELVAGVAHEINNPLTGISAFAQLLLEETLTDDQRESVALIKKETDRAKGVIHDLLLFARNTERAAGPVDINDALGQVVRLRAYPLRNGGVDVQLALDPSAPRVSGDAQKLQQVLLNIIGNAEYAMRDRPHRVLTLTTQGHGDTVSITATDTGKGMPEEVRRRIFEPFFTTKPNGVGTGLGLSVSYGIVRAHGGTVSVESVPDVGTTVTIVLPALSA</sequence>
<keyword evidence="14" id="KW-1185">Reference proteome</keyword>
<dbReference type="eggNOG" id="COG2203">
    <property type="taxonomic scope" value="Bacteria"/>
</dbReference>
<feature type="domain" description="PAS" evidence="11">
    <location>
        <begin position="504"/>
        <end position="547"/>
    </location>
</feature>
<dbReference type="PANTHER" id="PTHR43065">
    <property type="entry name" value="SENSOR HISTIDINE KINASE"/>
    <property type="match status" value="1"/>
</dbReference>
<feature type="region of interest" description="Disordered" evidence="9">
    <location>
        <begin position="557"/>
        <end position="613"/>
    </location>
</feature>
<evidence type="ECO:0000256" key="8">
    <source>
        <dbReference type="ARBA" id="ARBA00023012"/>
    </source>
</evidence>
<protein>
    <recommendedName>
        <fullName evidence="2">histidine kinase</fullName>
        <ecNumber evidence="2">2.7.13.3</ecNumber>
    </recommendedName>
</protein>
<dbReference type="GO" id="GO:0000155">
    <property type="term" value="F:phosphorelay sensor kinase activity"/>
    <property type="evidence" value="ECO:0007669"/>
    <property type="project" value="InterPro"/>
</dbReference>
<dbReference type="PRINTS" id="PR00344">
    <property type="entry name" value="BCTRLSENSOR"/>
</dbReference>
<dbReference type="InterPro" id="IPR029016">
    <property type="entry name" value="GAF-like_dom_sf"/>
</dbReference>
<evidence type="ECO:0000256" key="5">
    <source>
        <dbReference type="ARBA" id="ARBA00022741"/>
    </source>
</evidence>
<dbReference type="STRING" id="379066.GAU_0200"/>
<evidence type="ECO:0000256" key="4">
    <source>
        <dbReference type="ARBA" id="ARBA00022679"/>
    </source>
</evidence>
<evidence type="ECO:0000256" key="7">
    <source>
        <dbReference type="ARBA" id="ARBA00022840"/>
    </source>
</evidence>
<dbReference type="SUPFAM" id="SSF55874">
    <property type="entry name" value="ATPase domain of HSP90 chaperone/DNA topoisomerase II/histidine kinase"/>
    <property type="match status" value="1"/>
</dbReference>
<dbReference type="HOGENOM" id="CLU_328114_0_0_0"/>
<evidence type="ECO:0000256" key="9">
    <source>
        <dbReference type="SAM" id="MobiDB-lite"/>
    </source>
</evidence>
<dbReference type="Gene3D" id="3.30.450.40">
    <property type="match status" value="3"/>
</dbReference>
<dbReference type="InterPro" id="IPR000014">
    <property type="entry name" value="PAS"/>
</dbReference>
<evidence type="ECO:0000259" key="10">
    <source>
        <dbReference type="PROSITE" id="PS50109"/>
    </source>
</evidence>
<dbReference type="KEGG" id="gau:GAU_0200"/>
<dbReference type="Gene3D" id="3.30.565.10">
    <property type="entry name" value="Histidine kinase-like ATPase, C-terminal domain"/>
    <property type="match status" value="1"/>
</dbReference>
<evidence type="ECO:0000313" key="14">
    <source>
        <dbReference type="Proteomes" id="UP000002209"/>
    </source>
</evidence>
<dbReference type="Pfam" id="PF02518">
    <property type="entry name" value="HATPase_c"/>
    <property type="match status" value="1"/>
</dbReference>
<evidence type="ECO:0000259" key="11">
    <source>
        <dbReference type="PROSITE" id="PS50112"/>
    </source>
</evidence>
<dbReference type="Proteomes" id="UP000002209">
    <property type="component" value="Chromosome"/>
</dbReference>
<dbReference type="InterPro" id="IPR036097">
    <property type="entry name" value="HisK_dim/P_sf"/>
</dbReference>
<keyword evidence="8" id="KW-0902">Two-component regulatory system</keyword>
<name>C1A4T2_GEMAT</name>
<dbReference type="InterPro" id="IPR005467">
    <property type="entry name" value="His_kinase_dom"/>
</dbReference>
<dbReference type="SMART" id="SM00387">
    <property type="entry name" value="HATPase_c"/>
    <property type="match status" value="1"/>
</dbReference>
<evidence type="ECO:0000256" key="3">
    <source>
        <dbReference type="ARBA" id="ARBA00022553"/>
    </source>
</evidence>
<evidence type="ECO:0000256" key="1">
    <source>
        <dbReference type="ARBA" id="ARBA00000085"/>
    </source>
</evidence>
<dbReference type="PROSITE" id="PS50109">
    <property type="entry name" value="HIS_KIN"/>
    <property type="match status" value="1"/>
</dbReference>
<keyword evidence="5" id="KW-0547">Nucleotide-binding</keyword>
<dbReference type="InterPro" id="IPR035965">
    <property type="entry name" value="PAS-like_dom_sf"/>
</dbReference>
<dbReference type="PANTHER" id="PTHR43065:SF46">
    <property type="entry name" value="C4-DICARBOXYLATE TRANSPORT SENSOR PROTEIN DCTB"/>
    <property type="match status" value="1"/>
</dbReference>
<dbReference type="CDD" id="cd00130">
    <property type="entry name" value="PAS"/>
    <property type="match status" value="1"/>
</dbReference>
<dbReference type="SMART" id="SM00065">
    <property type="entry name" value="GAF"/>
    <property type="match status" value="2"/>
</dbReference>
<dbReference type="GO" id="GO:0005524">
    <property type="term" value="F:ATP binding"/>
    <property type="evidence" value="ECO:0007669"/>
    <property type="project" value="UniProtKB-KW"/>
</dbReference>
<evidence type="ECO:0000259" key="12">
    <source>
        <dbReference type="PROSITE" id="PS50113"/>
    </source>
</evidence>
<dbReference type="Pfam" id="PF13185">
    <property type="entry name" value="GAF_2"/>
    <property type="match status" value="1"/>
</dbReference>
<feature type="domain" description="Histidine kinase" evidence="10">
    <location>
        <begin position="665"/>
        <end position="875"/>
    </location>
</feature>